<reference evidence="4 5" key="1">
    <citation type="journal article" date="2019" name="Mol. Ecol. Resour.">
        <title>Improving Illumina assemblies with Hi-C and long reads: an example with the North African dromedary.</title>
        <authorList>
            <person name="Elbers J.P."/>
            <person name="Rogers M.F."/>
            <person name="Perelman P.L."/>
            <person name="Proskuryakova A.A."/>
            <person name="Serdyukova N.A."/>
            <person name="Johnson W.E."/>
            <person name="Horin P."/>
            <person name="Corander J."/>
            <person name="Murphy D."/>
            <person name="Burger P.A."/>
        </authorList>
    </citation>
    <scope>NUCLEOTIDE SEQUENCE [LARGE SCALE GENOMIC DNA]</scope>
    <source>
        <strain evidence="4">Drom800</strain>
        <tissue evidence="4">Blood</tissue>
    </source>
</reference>
<accession>A0A5N4EHI7</accession>
<dbReference type="Proteomes" id="UP000299084">
    <property type="component" value="Unassembled WGS sequence"/>
</dbReference>
<dbReference type="Pfam" id="PF16005">
    <property type="entry name" value="MOEP19"/>
    <property type="match status" value="1"/>
</dbReference>
<dbReference type="InterPro" id="IPR031952">
    <property type="entry name" value="MOEP19_KH-like"/>
</dbReference>
<keyword evidence="2" id="KW-1133">Transmembrane helix</keyword>
<organism evidence="4 5">
    <name type="scientific">Camelus dromedarius</name>
    <name type="common">Dromedary</name>
    <name type="synonym">Arabian camel</name>
    <dbReference type="NCBI Taxonomy" id="9838"/>
    <lineage>
        <taxon>Eukaryota</taxon>
        <taxon>Metazoa</taxon>
        <taxon>Chordata</taxon>
        <taxon>Craniata</taxon>
        <taxon>Vertebrata</taxon>
        <taxon>Euteleostomi</taxon>
        <taxon>Mammalia</taxon>
        <taxon>Eutheria</taxon>
        <taxon>Laurasiatheria</taxon>
        <taxon>Artiodactyla</taxon>
        <taxon>Tylopoda</taxon>
        <taxon>Camelidae</taxon>
        <taxon>Camelus</taxon>
    </lineage>
</organism>
<gene>
    <name evidence="4" type="ORF">Cadr_000001276</name>
</gene>
<feature type="domain" description="KH-like RNA-binding" evidence="3">
    <location>
        <begin position="58"/>
        <end position="123"/>
    </location>
</feature>
<evidence type="ECO:0000313" key="4">
    <source>
        <dbReference type="EMBL" id="KAB1282810.1"/>
    </source>
</evidence>
<dbReference type="EMBL" id="JWIN03000002">
    <property type="protein sequence ID" value="KAB1282810.1"/>
    <property type="molecule type" value="Genomic_DNA"/>
</dbReference>
<keyword evidence="5" id="KW-1185">Reference proteome</keyword>
<evidence type="ECO:0000313" key="5">
    <source>
        <dbReference type="Proteomes" id="UP000299084"/>
    </source>
</evidence>
<sequence>MRVWACGRDGARQQEAAFPSSIPPSTPRLANAAPGTAPVPGASSRPKSEIDSRRQASHNPEILYVELWMLSMLFGLEGELMTALHQWFRVFLVVSAVPGCGVLIFIIGPPFYQCFTMLLMVAMSFQLRIRDNRGRGFRGPSRE</sequence>
<keyword evidence="2" id="KW-0812">Transmembrane</keyword>
<keyword evidence="2" id="KW-0472">Membrane</keyword>
<protein>
    <recommendedName>
        <fullName evidence="3">KH-like RNA-binding domain-containing protein</fullName>
    </recommendedName>
</protein>
<feature type="transmembrane region" description="Helical" evidence="2">
    <location>
        <begin position="90"/>
        <end position="123"/>
    </location>
</feature>
<comment type="caution">
    <text evidence="4">The sequence shown here is derived from an EMBL/GenBank/DDBJ whole genome shotgun (WGS) entry which is preliminary data.</text>
</comment>
<feature type="region of interest" description="Disordered" evidence="1">
    <location>
        <begin position="1"/>
        <end position="56"/>
    </location>
</feature>
<proteinExistence type="predicted"/>
<name>A0A5N4EHI7_CAMDR</name>
<evidence type="ECO:0000256" key="2">
    <source>
        <dbReference type="SAM" id="Phobius"/>
    </source>
</evidence>
<evidence type="ECO:0000259" key="3">
    <source>
        <dbReference type="Pfam" id="PF16005"/>
    </source>
</evidence>
<evidence type="ECO:0000256" key="1">
    <source>
        <dbReference type="SAM" id="MobiDB-lite"/>
    </source>
</evidence>
<dbReference type="AlphaFoldDB" id="A0A5N4EHI7"/>